<name>A0AAE0GXP8_9CHLO</name>
<gene>
    <name evidence="1" type="ORF">CYMTET_6317</name>
</gene>
<sequence length="422" mass="47396">MAQLAARTKHALFDVVDRRVYDRVVGLRLTVAAFCFNCTSSVDNTPVEVRVVGYQVHTTPKSMARVVLRVVTLDDGARHTLPDWALFSQSGTIDVFGRIASAKRADEANQLCERAHKRNLQFADACHRSGVRSALVLDGAAGSTSRALRQKGIEDIYQANQDATALIALAVEGDVVVHTTTSVRAAHRRGSKQSDVYELLRLSRDAPNSLHATARSACYAQALALDIYGTWRPEYDRTLQNVVDSADVRALLVTYCTRNSTRVPVVPFGYITITTGEHRSMRWSILVRIDAPKKCPHPVYAFEDMTVGSMMLVRVRKKNLWAAFTARSKRRRRVSAPCQLMRVSQVCAASRALLCEVLQPRRTHFMDDLLMYRKAAFTVGTMRARVHHDRVHVMLAWDPEHNDIKDALPLNIRKKIERSIYG</sequence>
<protein>
    <submittedName>
        <fullName evidence="1">Uncharacterized protein</fullName>
    </submittedName>
</protein>
<dbReference type="EMBL" id="LGRX02001488">
    <property type="protein sequence ID" value="KAK3286108.1"/>
    <property type="molecule type" value="Genomic_DNA"/>
</dbReference>
<proteinExistence type="predicted"/>
<accession>A0AAE0GXP8</accession>
<comment type="caution">
    <text evidence="1">The sequence shown here is derived from an EMBL/GenBank/DDBJ whole genome shotgun (WGS) entry which is preliminary data.</text>
</comment>
<organism evidence="1 2">
    <name type="scientific">Cymbomonas tetramitiformis</name>
    <dbReference type="NCBI Taxonomy" id="36881"/>
    <lineage>
        <taxon>Eukaryota</taxon>
        <taxon>Viridiplantae</taxon>
        <taxon>Chlorophyta</taxon>
        <taxon>Pyramimonadophyceae</taxon>
        <taxon>Pyramimonadales</taxon>
        <taxon>Pyramimonadaceae</taxon>
        <taxon>Cymbomonas</taxon>
    </lineage>
</organism>
<keyword evidence="2" id="KW-1185">Reference proteome</keyword>
<dbReference type="Proteomes" id="UP001190700">
    <property type="component" value="Unassembled WGS sequence"/>
</dbReference>
<evidence type="ECO:0000313" key="2">
    <source>
        <dbReference type="Proteomes" id="UP001190700"/>
    </source>
</evidence>
<dbReference type="AlphaFoldDB" id="A0AAE0GXP8"/>
<evidence type="ECO:0000313" key="1">
    <source>
        <dbReference type="EMBL" id="KAK3286108.1"/>
    </source>
</evidence>
<reference evidence="1 2" key="1">
    <citation type="journal article" date="2015" name="Genome Biol. Evol.">
        <title>Comparative Genomics of a Bacterivorous Green Alga Reveals Evolutionary Causalities and Consequences of Phago-Mixotrophic Mode of Nutrition.</title>
        <authorList>
            <person name="Burns J.A."/>
            <person name="Paasch A."/>
            <person name="Narechania A."/>
            <person name="Kim E."/>
        </authorList>
    </citation>
    <scope>NUCLEOTIDE SEQUENCE [LARGE SCALE GENOMIC DNA]</scope>
    <source>
        <strain evidence="1 2">PLY_AMNH</strain>
    </source>
</reference>